<feature type="transmembrane region" description="Helical" evidence="7">
    <location>
        <begin position="383"/>
        <end position="402"/>
    </location>
</feature>
<feature type="domain" description="Protein kinase" evidence="8">
    <location>
        <begin position="560"/>
        <end position="822"/>
    </location>
</feature>
<reference evidence="10" key="1">
    <citation type="journal article" date="2019" name="Int. J. Syst. Evol. Microbiol.">
        <title>The Global Catalogue of Microorganisms (GCM) 10K type strain sequencing project: providing services to taxonomists for standard genome sequencing and annotation.</title>
        <authorList>
            <consortium name="The Broad Institute Genomics Platform"/>
            <consortium name="The Broad Institute Genome Sequencing Center for Infectious Disease"/>
            <person name="Wu L."/>
            <person name="Ma J."/>
        </authorList>
    </citation>
    <scope>NUCLEOTIDE SEQUENCE [LARGE SCALE GENOMIC DNA]</scope>
    <source>
        <strain evidence="10">CCUG 2113</strain>
    </source>
</reference>
<evidence type="ECO:0000256" key="4">
    <source>
        <dbReference type="ARBA" id="ARBA00022840"/>
    </source>
</evidence>
<dbReference type="PANTHER" id="PTHR43289">
    <property type="entry name" value="MITOGEN-ACTIVATED PROTEIN KINASE KINASE KINASE 20-RELATED"/>
    <property type="match status" value="1"/>
</dbReference>
<dbReference type="SUPFAM" id="SSF56112">
    <property type="entry name" value="Protein kinase-like (PK-like)"/>
    <property type="match status" value="1"/>
</dbReference>
<feature type="transmembrane region" description="Helical" evidence="7">
    <location>
        <begin position="356"/>
        <end position="376"/>
    </location>
</feature>
<keyword evidence="10" id="KW-1185">Reference proteome</keyword>
<name>A0ABV8D9M4_9BURK</name>
<sequence>MWRTDGLRGALAAAVLVALCAATGVFQWLEYRVYDAATSIHTPAPLPEIAIIGIDDASLESLGNGPWSRDVYAKLIDQLSAAGAKTIVLTPSFAEPQSDRGLAYLRKMRDTMARAGDTSPLATELSRTVDEAEKALDSDARLAASIQRAGNVFLASRYTLAGGARTPLPAYAHRSVLPNPASFAIPATSAQNPVAGIGSVAAGVGHLSVALDEDGHLRGIPLLLRYDDVGVPSLALLAARHSLHLGQNELRVQTEPQGIRMGGLHVVTDGSAVMHPRFHAAPDGASAFPVVSFAQVSSGKIPPQDFKDKVVLVGETSNALVTPWVQSGARTMYPVEMLAQTLSAIRLGLGVQRPEWVWTMSWGSALGALLFVALALPRLSRPAGGVLGAGLLLLLVATEWGLLRYAGFWIPLAPGVLALLGGITAFAVLGKLSARGTPPSAETAETDRMMGLALQGQGQLDMAFERLRRVPPSDALMDNLYHLAQDFERKRNFAKAKSVYKHILQHNKGYKDAHARYKRVRAHLQKETGAPSSTPASIPPTPAPRLPGDAATGIPMLGRYQIDREIGKGAMGVVYLGRDPKIGRVVAIKTLALGEEFEGDALIDARARFFREAETAGRLQHPCIVTIFDAGEEHDLAYIAMEFLKGADLARACHAGHLLPVATVLSIGARVAEALDYAHAHNVVHRDIKPANIMFDAATDAVKVTDFGIARITDSSKTRTGLVLGTPSFMSPEQLAGKKVDGRSDLYSLGVTLFQLLTGSLPLRGESMTELMHKIANAEAPDIRQLRPELSPAVARVVAQALQKRPEARYQTGRQFAADLRLAGVAAGQAGSPEPGAVVYDADRDATGHEMADFQRTVMEQPAGRGAAFPPISGAR</sequence>
<dbReference type="Pfam" id="PF05226">
    <property type="entry name" value="CHASE2"/>
    <property type="match status" value="1"/>
</dbReference>
<dbReference type="InterPro" id="IPR008271">
    <property type="entry name" value="Ser/Thr_kinase_AS"/>
</dbReference>
<keyword evidence="7" id="KW-0812">Transmembrane</keyword>
<dbReference type="PROSITE" id="PS00107">
    <property type="entry name" value="PROTEIN_KINASE_ATP"/>
    <property type="match status" value="1"/>
</dbReference>
<dbReference type="InterPro" id="IPR011009">
    <property type="entry name" value="Kinase-like_dom_sf"/>
</dbReference>
<proteinExistence type="predicted"/>
<keyword evidence="2 5" id="KW-0547">Nucleotide-binding</keyword>
<feature type="transmembrane region" description="Helical" evidence="7">
    <location>
        <begin position="408"/>
        <end position="429"/>
    </location>
</feature>
<dbReference type="Gene3D" id="1.10.510.10">
    <property type="entry name" value="Transferase(Phosphotransferase) domain 1"/>
    <property type="match status" value="1"/>
</dbReference>
<evidence type="ECO:0000256" key="6">
    <source>
        <dbReference type="SAM" id="MobiDB-lite"/>
    </source>
</evidence>
<evidence type="ECO:0000256" key="5">
    <source>
        <dbReference type="PROSITE-ProRule" id="PRU10141"/>
    </source>
</evidence>
<feature type="binding site" evidence="5">
    <location>
        <position position="589"/>
    </location>
    <ligand>
        <name>ATP</name>
        <dbReference type="ChEBI" id="CHEBI:30616"/>
    </ligand>
</feature>
<evidence type="ECO:0000256" key="1">
    <source>
        <dbReference type="ARBA" id="ARBA00022679"/>
    </source>
</evidence>
<organism evidence="9 10">
    <name type="scientific">Acidovorax facilis</name>
    <dbReference type="NCBI Taxonomy" id="12917"/>
    <lineage>
        <taxon>Bacteria</taxon>
        <taxon>Pseudomonadati</taxon>
        <taxon>Pseudomonadota</taxon>
        <taxon>Betaproteobacteria</taxon>
        <taxon>Burkholderiales</taxon>
        <taxon>Comamonadaceae</taxon>
        <taxon>Acidovorax</taxon>
    </lineage>
</organism>
<evidence type="ECO:0000313" key="10">
    <source>
        <dbReference type="Proteomes" id="UP001595693"/>
    </source>
</evidence>
<keyword evidence="3 9" id="KW-0418">Kinase</keyword>
<comment type="caution">
    <text evidence="9">The sequence shown here is derived from an EMBL/GenBank/DDBJ whole genome shotgun (WGS) entry which is preliminary data.</text>
</comment>
<dbReference type="Pfam" id="PF00069">
    <property type="entry name" value="Pkinase"/>
    <property type="match status" value="1"/>
</dbReference>
<accession>A0ABV8D9M4</accession>
<dbReference type="SMART" id="SM00220">
    <property type="entry name" value="S_TKc"/>
    <property type="match status" value="1"/>
</dbReference>
<dbReference type="PANTHER" id="PTHR43289:SF6">
    <property type="entry name" value="SERINE_THREONINE-PROTEIN KINASE NEKL-3"/>
    <property type="match status" value="1"/>
</dbReference>
<dbReference type="InterPro" id="IPR000719">
    <property type="entry name" value="Prot_kinase_dom"/>
</dbReference>
<dbReference type="PROSITE" id="PS00108">
    <property type="entry name" value="PROTEIN_KINASE_ST"/>
    <property type="match status" value="1"/>
</dbReference>
<gene>
    <name evidence="9" type="ORF">ACFOW3_11125</name>
</gene>
<dbReference type="InterPro" id="IPR017441">
    <property type="entry name" value="Protein_kinase_ATP_BS"/>
</dbReference>
<evidence type="ECO:0000256" key="2">
    <source>
        <dbReference type="ARBA" id="ARBA00022741"/>
    </source>
</evidence>
<dbReference type="CDD" id="cd14014">
    <property type="entry name" value="STKc_PknB_like"/>
    <property type="match status" value="1"/>
</dbReference>
<dbReference type="InterPro" id="IPR007890">
    <property type="entry name" value="CHASE2"/>
</dbReference>
<evidence type="ECO:0000256" key="7">
    <source>
        <dbReference type="SAM" id="Phobius"/>
    </source>
</evidence>
<evidence type="ECO:0000313" key="9">
    <source>
        <dbReference type="EMBL" id="MFC3935174.1"/>
    </source>
</evidence>
<evidence type="ECO:0000259" key="8">
    <source>
        <dbReference type="PROSITE" id="PS50011"/>
    </source>
</evidence>
<keyword evidence="7" id="KW-1133">Transmembrane helix</keyword>
<dbReference type="EMBL" id="JBHSAJ010000029">
    <property type="protein sequence ID" value="MFC3935174.1"/>
    <property type="molecule type" value="Genomic_DNA"/>
</dbReference>
<keyword evidence="4 5" id="KW-0067">ATP-binding</keyword>
<dbReference type="RefSeq" id="WP_055394573.1">
    <property type="nucleotide sequence ID" value="NZ_JAMXAX010000059.1"/>
</dbReference>
<dbReference type="SMART" id="SM01080">
    <property type="entry name" value="CHASE2"/>
    <property type="match status" value="1"/>
</dbReference>
<keyword evidence="7" id="KW-0472">Membrane</keyword>
<evidence type="ECO:0000256" key="3">
    <source>
        <dbReference type="ARBA" id="ARBA00022777"/>
    </source>
</evidence>
<keyword evidence="1" id="KW-0808">Transferase</keyword>
<dbReference type="Proteomes" id="UP001595693">
    <property type="component" value="Unassembled WGS sequence"/>
</dbReference>
<feature type="region of interest" description="Disordered" evidence="6">
    <location>
        <begin position="524"/>
        <end position="550"/>
    </location>
</feature>
<dbReference type="Gene3D" id="3.30.200.20">
    <property type="entry name" value="Phosphorylase Kinase, domain 1"/>
    <property type="match status" value="1"/>
</dbReference>
<dbReference type="PROSITE" id="PS50011">
    <property type="entry name" value="PROTEIN_KINASE_DOM"/>
    <property type="match status" value="1"/>
</dbReference>
<protein>
    <submittedName>
        <fullName evidence="9">CHASE2 domain-containing serine/threonine-protein kinase</fullName>
    </submittedName>
</protein>
<dbReference type="GO" id="GO:0016301">
    <property type="term" value="F:kinase activity"/>
    <property type="evidence" value="ECO:0007669"/>
    <property type="project" value="UniProtKB-KW"/>
</dbReference>